<evidence type="ECO:0000256" key="2">
    <source>
        <dbReference type="ARBA" id="ARBA00022679"/>
    </source>
</evidence>
<dbReference type="EC" id="2.4.1.-" evidence="4"/>
<evidence type="ECO:0000313" key="5">
    <source>
        <dbReference type="EMBL" id="KAL0422119.1"/>
    </source>
</evidence>
<dbReference type="SUPFAM" id="SSF53448">
    <property type="entry name" value="Nucleotide-diphospho-sugar transferases"/>
    <property type="match status" value="1"/>
</dbReference>
<sequence>MVPEIIIPTKKNAAEAARTLGGNNDFSCAYVTFLAGDGDYVKGVICLAKGLRKVKAAYPLVVAVLPDVPEDHRNLLFVEYNKMIYLDADIQVFDNIDHLFDLPSGCLYAVMDCLCEMQGEPCADKVQWPAELGNEPPFYFNGGMFVFEPNLDTYNNLLSTLEITPPTPFAEQDYLNFFFRDTSRPIPPIYNLLVAMLWRHPECVELDKVKVVHYCVTGSKPWKYTGKEQYMDREDMKMLIKRWWEIYNDNTLDFITTNEAIDQVSG</sequence>
<dbReference type="AlphaFoldDB" id="A0AAW2UYC4"/>
<accession>A0AAW2UYC4</accession>
<dbReference type="InterPro" id="IPR029044">
    <property type="entry name" value="Nucleotide-diphossugar_trans"/>
</dbReference>
<dbReference type="InterPro" id="IPR002495">
    <property type="entry name" value="Glyco_trans_8"/>
</dbReference>
<dbReference type="Gene3D" id="3.90.550.10">
    <property type="entry name" value="Spore Coat Polysaccharide Biosynthesis Protein SpsA, Chain A"/>
    <property type="match status" value="1"/>
</dbReference>
<gene>
    <name evidence="5" type="ORF">Slati_3234800</name>
</gene>
<evidence type="ECO:0000256" key="3">
    <source>
        <dbReference type="ARBA" id="ARBA00023211"/>
    </source>
</evidence>
<organism evidence="5">
    <name type="scientific">Sesamum latifolium</name>
    <dbReference type="NCBI Taxonomy" id="2727402"/>
    <lineage>
        <taxon>Eukaryota</taxon>
        <taxon>Viridiplantae</taxon>
        <taxon>Streptophyta</taxon>
        <taxon>Embryophyta</taxon>
        <taxon>Tracheophyta</taxon>
        <taxon>Spermatophyta</taxon>
        <taxon>Magnoliopsida</taxon>
        <taxon>eudicotyledons</taxon>
        <taxon>Gunneridae</taxon>
        <taxon>Pentapetalae</taxon>
        <taxon>asterids</taxon>
        <taxon>lamiids</taxon>
        <taxon>Lamiales</taxon>
        <taxon>Pedaliaceae</taxon>
        <taxon>Sesamum</taxon>
    </lineage>
</organism>
<comment type="caution">
    <text evidence="5">The sequence shown here is derived from an EMBL/GenBank/DDBJ whole genome shotgun (WGS) entry which is preliminary data.</text>
</comment>
<dbReference type="InterPro" id="IPR050587">
    <property type="entry name" value="GNT1/Glycosyltrans_8"/>
</dbReference>
<proteinExistence type="inferred from homology"/>
<dbReference type="PANTHER" id="PTHR11183">
    <property type="entry name" value="GLYCOGENIN SUBFAMILY MEMBER"/>
    <property type="match status" value="1"/>
</dbReference>
<name>A0AAW2UYC4_9LAMI</name>
<comment type="similarity">
    <text evidence="4">Belongs to the glycosyltransferase 8 family.</text>
</comment>
<keyword evidence="1" id="KW-0328">Glycosyltransferase</keyword>
<dbReference type="Pfam" id="PF01501">
    <property type="entry name" value="Glyco_transf_8"/>
    <property type="match status" value="1"/>
</dbReference>
<dbReference type="GO" id="GO:0016757">
    <property type="term" value="F:glycosyltransferase activity"/>
    <property type="evidence" value="ECO:0007669"/>
    <property type="project" value="UniProtKB-KW"/>
</dbReference>
<evidence type="ECO:0000256" key="1">
    <source>
        <dbReference type="ARBA" id="ARBA00022676"/>
    </source>
</evidence>
<reference evidence="5" key="1">
    <citation type="submission" date="2020-06" db="EMBL/GenBank/DDBJ databases">
        <authorList>
            <person name="Li T."/>
            <person name="Hu X."/>
            <person name="Zhang T."/>
            <person name="Song X."/>
            <person name="Zhang H."/>
            <person name="Dai N."/>
            <person name="Sheng W."/>
            <person name="Hou X."/>
            <person name="Wei L."/>
        </authorList>
    </citation>
    <scope>NUCLEOTIDE SEQUENCE</scope>
    <source>
        <strain evidence="5">KEN1</strain>
        <tissue evidence="5">Leaf</tissue>
    </source>
</reference>
<keyword evidence="3" id="KW-0464">Manganese</keyword>
<protein>
    <recommendedName>
        <fullName evidence="4">Hexosyltransferase</fullName>
        <ecNumber evidence="4">2.4.1.-</ecNumber>
    </recommendedName>
</protein>
<reference evidence="5" key="2">
    <citation type="journal article" date="2024" name="Plant">
        <title>Genomic evolution and insights into agronomic trait innovations of Sesamum species.</title>
        <authorList>
            <person name="Miao H."/>
            <person name="Wang L."/>
            <person name="Qu L."/>
            <person name="Liu H."/>
            <person name="Sun Y."/>
            <person name="Le M."/>
            <person name="Wang Q."/>
            <person name="Wei S."/>
            <person name="Zheng Y."/>
            <person name="Lin W."/>
            <person name="Duan Y."/>
            <person name="Cao H."/>
            <person name="Xiong S."/>
            <person name="Wang X."/>
            <person name="Wei L."/>
            <person name="Li C."/>
            <person name="Ma Q."/>
            <person name="Ju M."/>
            <person name="Zhao R."/>
            <person name="Li G."/>
            <person name="Mu C."/>
            <person name="Tian Q."/>
            <person name="Mei H."/>
            <person name="Zhang T."/>
            <person name="Gao T."/>
            <person name="Zhang H."/>
        </authorList>
    </citation>
    <scope>NUCLEOTIDE SEQUENCE</scope>
    <source>
        <strain evidence="5">KEN1</strain>
    </source>
</reference>
<keyword evidence="2" id="KW-0808">Transferase</keyword>
<dbReference type="EMBL" id="JACGWN010000011">
    <property type="protein sequence ID" value="KAL0422119.1"/>
    <property type="molecule type" value="Genomic_DNA"/>
</dbReference>
<dbReference type="CDD" id="cd02537">
    <property type="entry name" value="GT8_Glycogenin"/>
    <property type="match status" value="1"/>
</dbReference>
<evidence type="ECO:0000256" key="4">
    <source>
        <dbReference type="RuleBase" id="RU362027"/>
    </source>
</evidence>